<evidence type="ECO:0000313" key="5">
    <source>
        <dbReference type="EMBL" id="CAL6029224.1"/>
    </source>
</evidence>
<reference evidence="5 7" key="2">
    <citation type="submission" date="2024-07" db="EMBL/GenBank/DDBJ databases">
        <authorList>
            <person name="Akdeniz Z."/>
        </authorList>
    </citation>
    <scope>NUCLEOTIDE SEQUENCE [LARGE SCALE GENOMIC DNA]</scope>
</reference>
<evidence type="ECO:0000256" key="2">
    <source>
        <dbReference type="ARBA" id="ARBA00022737"/>
    </source>
</evidence>
<dbReference type="PANTHER" id="PTHR46652">
    <property type="entry name" value="LEUCINE-RICH REPEAT AND IQ DOMAIN-CONTAINING PROTEIN 1-RELATED"/>
    <property type="match status" value="1"/>
</dbReference>
<dbReference type="EMBL" id="CAXDID020000109">
    <property type="protein sequence ID" value="CAL6029224.1"/>
    <property type="molecule type" value="Genomic_DNA"/>
</dbReference>
<evidence type="ECO:0000256" key="1">
    <source>
        <dbReference type="ARBA" id="ARBA00022614"/>
    </source>
</evidence>
<dbReference type="SUPFAM" id="SSF52058">
    <property type="entry name" value="L domain-like"/>
    <property type="match status" value="1"/>
</dbReference>
<sequence length="397" mass="46171">MKQFFKKLFCKQNNPSDTNQSVVPEALDNLSEYDKQMIEKYQNQIQDGTLILYRDPDLKSLYFIRLLKLNILVLECCCNIIPKLESSTIKKLEITNCGIQSAKDFQLENLEVLGVFNFDDYLELNALAKEIVQFKKLKELALQQCITDYSPLAQMTGLTELSLQTCELRSTETLKPLINLEKLYLNYNKDIDITTLQYLTNLTYLSLVSSNLVRLDALKPLVNLKVLYLDVNEDIDITALQYLTNLTILQLAYCNLVNIDALRPLKKLEELSIYDNKIVYLQPLMELRQLSKLYVRDNRIMDTESIQLHPNFNSFILDNQNEPTKEELQTANIMKDINNQISSLKQICKVSQNIKDLNTVFRQNINQQLQDSYNNHEQLLTRAAKLFQKMNAFDSYQ</sequence>
<evidence type="ECO:0000313" key="4">
    <source>
        <dbReference type="EMBL" id="CAI9944752.1"/>
    </source>
</evidence>
<dbReference type="Gene3D" id="3.80.10.10">
    <property type="entry name" value="Ribonuclease Inhibitor"/>
    <property type="match status" value="1"/>
</dbReference>
<dbReference type="EMBL" id="CATOUU010000695">
    <property type="protein sequence ID" value="CAI9941686.1"/>
    <property type="molecule type" value="Genomic_DNA"/>
</dbReference>
<protein>
    <submittedName>
        <fullName evidence="4">Leucine Rich Repeat domain protein</fullName>
    </submittedName>
    <submittedName>
        <fullName evidence="5">Leucine_Rich Repeat domain protein</fullName>
    </submittedName>
</protein>
<organism evidence="4">
    <name type="scientific">Hexamita inflata</name>
    <dbReference type="NCBI Taxonomy" id="28002"/>
    <lineage>
        <taxon>Eukaryota</taxon>
        <taxon>Metamonada</taxon>
        <taxon>Diplomonadida</taxon>
        <taxon>Hexamitidae</taxon>
        <taxon>Hexamitinae</taxon>
        <taxon>Hexamita</taxon>
    </lineage>
</organism>
<evidence type="ECO:0000313" key="3">
    <source>
        <dbReference type="EMBL" id="CAI9941686.1"/>
    </source>
</evidence>
<name>A0AA86PV62_9EUKA</name>
<proteinExistence type="predicted"/>
<evidence type="ECO:0000313" key="7">
    <source>
        <dbReference type="Proteomes" id="UP001642409"/>
    </source>
</evidence>
<dbReference type="PROSITE" id="PS51450">
    <property type="entry name" value="LRR"/>
    <property type="match status" value="2"/>
</dbReference>
<keyword evidence="7" id="KW-1185">Reference proteome</keyword>
<dbReference type="PANTHER" id="PTHR46652:SF3">
    <property type="entry name" value="LEUCINE-RICH REPEAT-CONTAINING PROTEIN 9"/>
    <property type="match status" value="1"/>
</dbReference>
<keyword evidence="2" id="KW-0677">Repeat</keyword>
<accession>A0AA86PV62</accession>
<dbReference type="AlphaFoldDB" id="A0AA86PV62"/>
<comment type="caution">
    <text evidence="4">The sequence shown here is derived from an EMBL/GenBank/DDBJ whole genome shotgun (WGS) entry which is preliminary data.</text>
</comment>
<gene>
    <name evidence="3" type="ORF">HINF_LOCUS29331</name>
    <name evidence="5" type="ORF">HINF_LOCUS32187</name>
    <name evidence="4" type="ORF">HINF_LOCUS32397</name>
    <name evidence="6" type="ORF">HINF_LOCUS56191</name>
</gene>
<dbReference type="InterPro" id="IPR032675">
    <property type="entry name" value="LRR_dom_sf"/>
</dbReference>
<dbReference type="InterPro" id="IPR050836">
    <property type="entry name" value="SDS22/Internalin_LRR"/>
</dbReference>
<dbReference type="Proteomes" id="UP001642409">
    <property type="component" value="Unassembled WGS sequence"/>
</dbReference>
<reference evidence="4" key="1">
    <citation type="submission" date="2023-06" db="EMBL/GenBank/DDBJ databases">
        <authorList>
            <person name="Kurt Z."/>
        </authorList>
    </citation>
    <scope>NUCLEOTIDE SEQUENCE</scope>
</reference>
<dbReference type="InterPro" id="IPR001611">
    <property type="entry name" value="Leu-rich_rpt"/>
</dbReference>
<keyword evidence="1" id="KW-0433">Leucine-rich repeat</keyword>
<evidence type="ECO:0000313" key="6">
    <source>
        <dbReference type="EMBL" id="CAL6073624.1"/>
    </source>
</evidence>
<dbReference type="EMBL" id="CAXDID020000302">
    <property type="protein sequence ID" value="CAL6073624.1"/>
    <property type="molecule type" value="Genomic_DNA"/>
</dbReference>
<dbReference type="EMBL" id="CATOUU010000733">
    <property type="protein sequence ID" value="CAI9944752.1"/>
    <property type="molecule type" value="Genomic_DNA"/>
</dbReference>